<keyword evidence="4 8" id="KW-0732">Signal</keyword>
<evidence type="ECO:0000259" key="9">
    <source>
        <dbReference type="Pfam" id="PF04389"/>
    </source>
</evidence>
<evidence type="ECO:0000256" key="7">
    <source>
        <dbReference type="SAM" id="MobiDB-lite"/>
    </source>
</evidence>
<evidence type="ECO:0000256" key="1">
    <source>
        <dbReference type="ARBA" id="ARBA00022438"/>
    </source>
</evidence>
<evidence type="ECO:0000256" key="2">
    <source>
        <dbReference type="ARBA" id="ARBA00022670"/>
    </source>
</evidence>
<feature type="region of interest" description="Disordered" evidence="7">
    <location>
        <begin position="287"/>
        <end position="309"/>
    </location>
</feature>
<keyword evidence="5" id="KW-0378">Hydrolase</keyword>
<dbReference type="Pfam" id="PF04389">
    <property type="entry name" value="Peptidase_M28"/>
    <property type="match status" value="1"/>
</dbReference>
<evidence type="ECO:0000256" key="3">
    <source>
        <dbReference type="ARBA" id="ARBA00022723"/>
    </source>
</evidence>
<evidence type="ECO:0000256" key="6">
    <source>
        <dbReference type="ARBA" id="ARBA00022833"/>
    </source>
</evidence>
<dbReference type="RefSeq" id="WP_115458633.1">
    <property type="nucleotide sequence ID" value="NZ_QRAP01000005.1"/>
</dbReference>
<keyword evidence="3" id="KW-0479">Metal-binding</keyword>
<dbReference type="GO" id="GO:0006508">
    <property type="term" value="P:proteolysis"/>
    <property type="evidence" value="ECO:0007669"/>
    <property type="project" value="UniProtKB-KW"/>
</dbReference>
<dbReference type="Gene3D" id="3.40.630.10">
    <property type="entry name" value="Zn peptidases"/>
    <property type="match status" value="1"/>
</dbReference>
<evidence type="ECO:0000313" key="11">
    <source>
        <dbReference type="Proteomes" id="UP000254848"/>
    </source>
</evidence>
<protein>
    <submittedName>
        <fullName evidence="10">IAP aminopeptidase</fullName>
    </submittedName>
</protein>
<sequence>MFFRHLLKLSCAIAGLGLLTSAYATSSSQTHRPIGFIAEQELRHISTYYPGRMAGSPAELMTADYINQRFKQMGYQSDLRDFKTRYLYTTDDGKKNWHNVTGTSVIAVKPGNTHQQILITAHLDTYTPMSDSDVNENLGGLTLQGSDDNASGVGVLLELAERLRNVKTNATLRFLVLSGEEIGNKGAADYISRMSSEEKRNTQLVINIDAVITGDRLYFHSGKKTTHEVAGKTRDRAIALAKRFGIPASVNEGHNTTYPKGTGCCSDQVPFDNADIPVLSVEASNWNTGRGDGYQQTSDTGKFPGGSSWHKPQYDNLKYLDEHLPGRIKARTRDTVKILLPLVEELAGK</sequence>
<reference evidence="10 11" key="1">
    <citation type="submission" date="2018-07" db="EMBL/GenBank/DDBJ databases">
        <title>Genomic Encyclopedia of Type Strains, Phase IV (KMG-IV): sequencing the most valuable type-strain genomes for metagenomic binning, comparative biology and taxonomic classification.</title>
        <authorList>
            <person name="Goeker M."/>
        </authorList>
    </citation>
    <scope>NUCLEOTIDE SEQUENCE [LARGE SCALE GENOMIC DNA]</scope>
    <source>
        <strain evidence="10 11">DSM 103736</strain>
    </source>
</reference>
<dbReference type="InterPro" id="IPR007484">
    <property type="entry name" value="Peptidase_M28"/>
</dbReference>
<dbReference type="GO" id="GO:0004177">
    <property type="term" value="F:aminopeptidase activity"/>
    <property type="evidence" value="ECO:0007669"/>
    <property type="project" value="UniProtKB-KW"/>
</dbReference>
<feature type="compositionally biased region" description="Polar residues" evidence="7">
    <location>
        <begin position="287"/>
        <end position="300"/>
    </location>
</feature>
<dbReference type="PANTHER" id="PTHR12147">
    <property type="entry name" value="METALLOPEPTIDASE M28 FAMILY MEMBER"/>
    <property type="match status" value="1"/>
</dbReference>
<feature type="domain" description="Peptidase M28" evidence="9">
    <location>
        <begin position="105"/>
        <end position="331"/>
    </location>
</feature>
<dbReference type="EMBL" id="QRAP01000005">
    <property type="protein sequence ID" value="RDK90806.1"/>
    <property type="molecule type" value="Genomic_DNA"/>
</dbReference>
<comment type="caution">
    <text evidence="10">The sequence shown here is derived from an EMBL/GenBank/DDBJ whole genome shotgun (WGS) entry which is preliminary data.</text>
</comment>
<feature type="signal peptide" evidence="8">
    <location>
        <begin position="1"/>
        <end position="24"/>
    </location>
</feature>
<dbReference type="SUPFAM" id="SSF53187">
    <property type="entry name" value="Zn-dependent exopeptidases"/>
    <property type="match status" value="1"/>
</dbReference>
<dbReference type="FunFam" id="3.40.630.10:FF:000038">
    <property type="entry name" value="Alkaline phosphatase isozyme conversion"/>
    <property type="match status" value="1"/>
</dbReference>
<evidence type="ECO:0000256" key="4">
    <source>
        <dbReference type="ARBA" id="ARBA00022729"/>
    </source>
</evidence>
<evidence type="ECO:0000313" key="10">
    <source>
        <dbReference type="EMBL" id="RDK90806.1"/>
    </source>
</evidence>
<evidence type="ECO:0000256" key="8">
    <source>
        <dbReference type="SAM" id="SignalP"/>
    </source>
</evidence>
<dbReference type="InterPro" id="IPR045175">
    <property type="entry name" value="M28_fam"/>
</dbReference>
<dbReference type="GO" id="GO:0046872">
    <property type="term" value="F:metal ion binding"/>
    <property type="evidence" value="ECO:0007669"/>
    <property type="project" value="UniProtKB-KW"/>
</dbReference>
<dbReference type="AlphaFoldDB" id="A0A370QPT8"/>
<evidence type="ECO:0000256" key="5">
    <source>
        <dbReference type="ARBA" id="ARBA00022801"/>
    </source>
</evidence>
<keyword evidence="6" id="KW-0862">Zinc</keyword>
<dbReference type="OrthoDB" id="9762302at2"/>
<keyword evidence="1 10" id="KW-0031">Aminopeptidase</keyword>
<dbReference type="Proteomes" id="UP000254848">
    <property type="component" value="Unassembled WGS sequence"/>
</dbReference>
<keyword evidence="11" id="KW-1185">Reference proteome</keyword>
<dbReference type="PANTHER" id="PTHR12147:SF56">
    <property type="entry name" value="AMINOPEPTIDASE YDR415C-RELATED"/>
    <property type="match status" value="1"/>
</dbReference>
<name>A0A370QPT8_9GAMM</name>
<feature type="chain" id="PRO_5016744565" evidence="8">
    <location>
        <begin position="25"/>
        <end position="349"/>
    </location>
</feature>
<dbReference type="GO" id="GO:0008235">
    <property type="term" value="F:metalloexopeptidase activity"/>
    <property type="evidence" value="ECO:0007669"/>
    <property type="project" value="InterPro"/>
</dbReference>
<proteinExistence type="predicted"/>
<accession>A0A370QPT8</accession>
<gene>
    <name evidence="10" type="ORF">C8D90_10586</name>
</gene>
<dbReference type="NCBIfam" id="NF007568">
    <property type="entry name" value="PRK10199.1"/>
    <property type="match status" value="1"/>
</dbReference>
<keyword evidence="2" id="KW-0645">Protease</keyword>
<organism evidence="10 11">
    <name type="scientific">Enterobacillus tribolii</name>
    <dbReference type="NCBI Taxonomy" id="1487935"/>
    <lineage>
        <taxon>Bacteria</taxon>
        <taxon>Pseudomonadati</taxon>
        <taxon>Pseudomonadota</taxon>
        <taxon>Gammaproteobacteria</taxon>
        <taxon>Enterobacterales</taxon>
        <taxon>Hafniaceae</taxon>
        <taxon>Enterobacillus</taxon>
    </lineage>
</organism>